<feature type="domain" description="CXXC-type" evidence="6">
    <location>
        <begin position="789"/>
        <end position="837"/>
    </location>
</feature>
<evidence type="ECO:0000256" key="4">
    <source>
        <dbReference type="SAM" id="MobiDB-lite"/>
    </source>
</evidence>
<name>A0A7S4NA29_9STRA</name>
<evidence type="ECO:0000256" key="3">
    <source>
        <dbReference type="ARBA" id="ARBA00022833"/>
    </source>
</evidence>
<organism evidence="7">
    <name type="scientific">Odontella aurita</name>
    <dbReference type="NCBI Taxonomy" id="265563"/>
    <lineage>
        <taxon>Eukaryota</taxon>
        <taxon>Sar</taxon>
        <taxon>Stramenopiles</taxon>
        <taxon>Ochrophyta</taxon>
        <taxon>Bacillariophyta</taxon>
        <taxon>Mediophyceae</taxon>
        <taxon>Biddulphiophycidae</taxon>
        <taxon>Eupodiscales</taxon>
        <taxon>Odontellaceae</taxon>
        <taxon>Odontella</taxon>
    </lineage>
</organism>
<keyword evidence="1" id="KW-0479">Metal-binding</keyword>
<accession>A0A7S4NA29</accession>
<feature type="compositionally biased region" description="Polar residues" evidence="4">
    <location>
        <begin position="180"/>
        <end position="190"/>
    </location>
</feature>
<feature type="region of interest" description="Disordered" evidence="4">
    <location>
        <begin position="1381"/>
        <end position="1414"/>
    </location>
</feature>
<feature type="compositionally biased region" description="Low complexity" evidence="4">
    <location>
        <begin position="154"/>
        <end position="169"/>
    </location>
</feature>
<feature type="compositionally biased region" description="Basic and acidic residues" evidence="4">
    <location>
        <begin position="208"/>
        <end position="217"/>
    </location>
</feature>
<feature type="region of interest" description="Disordered" evidence="4">
    <location>
        <begin position="549"/>
        <end position="606"/>
    </location>
</feature>
<feature type="compositionally biased region" description="Basic and acidic residues" evidence="4">
    <location>
        <begin position="755"/>
        <end position="767"/>
    </location>
</feature>
<dbReference type="PROSITE" id="PS50106">
    <property type="entry name" value="PDZ"/>
    <property type="match status" value="1"/>
</dbReference>
<dbReference type="GO" id="GO:0003677">
    <property type="term" value="F:DNA binding"/>
    <property type="evidence" value="ECO:0007669"/>
    <property type="project" value="InterPro"/>
</dbReference>
<feature type="compositionally biased region" description="Basic and acidic residues" evidence="4">
    <location>
        <begin position="691"/>
        <end position="742"/>
    </location>
</feature>
<evidence type="ECO:0000256" key="1">
    <source>
        <dbReference type="ARBA" id="ARBA00022723"/>
    </source>
</evidence>
<feature type="compositionally biased region" description="Polar residues" evidence="4">
    <location>
        <begin position="1390"/>
        <end position="1414"/>
    </location>
</feature>
<protein>
    <submittedName>
        <fullName evidence="7">Uncharacterized protein</fullName>
    </submittedName>
</protein>
<dbReference type="InterPro" id="IPR002857">
    <property type="entry name" value="Znf_CXXC"/>
</dbReference>
<evidence type="ECO:0000259" key="6">
    <source>
        <dbReference type="PROSITE" id="PS51058"/>
    </source>
</evidence>
<keyword evidence="2" id="KW-0863">Zinc-finger</keyword>
<reference evidence="7" key="1">
    <citation type="submission" date="2021-01" db="EMBL/GenBank/DDBJ databases">
        <authorList>
            <person name="Corre E."/>
            <person name="Pelletier E."/>
            <person name="Niang G."/>
            <person name="Scheremetjew M."/>
            <person name="Finn R."/>
            <person name="Kale V."/>
            <person name="Holt S."/>
            <person name="Cochrane G."/>
            <person name="Meng A."/>
            <person name="Brown T."/>
            <person name="Cohen L."/>
        </authorList>
    </citation>
    <scope>NUCLEOTIDE SEQUENCE</scope>
    <source>
        <strain evidence="7">Isolate 1302-5</strain>
    </source>
</reference>
<feature type="domain" description="PDZ" evidence="5">
    <location>
        <begin position="15"/>
        <end position="96"/>
    </location>
</feature>
<evidence type="ECO:0000313" key="7">
    <source>
        <dbReference type="EMBL" id="CAE2274261.1"/>
    </source>
</evidence>
<feature type="region of interest" description="Disordered" evidence="4">
    <location>
        <begin position="102"/>
        <end position="242"/>
    </location>
</feature>
<dbReference type="InterPro" id="IPR001478">
    <property type="entry name" value="PDZ"/>
</dbReference>
<proteinExistence type="predicted"/>
<keyword evidence="3" id="KW-0862">Zinc</keyword>
<evidence type="ECO:0000256" key="2">
    <source>
        <dbReference type="ARBA" id="ARBA00022771"/>
    </source>
</evidence>
<sequence length="1414" mass="158455">MSASAKERGVARGVEMRLTVSTNAALGMTANNNSNSFWRVTAVRPGSQAESLGIRVGYYISSIGGRTLTAEENLLKIMGEVKASADTYELIILKEMSEKESVVESDSDIAPVTENSRVNKKQSQPPVNEGGKRFATSKTHWTHRKPTSESSTGSTPVTARSSTAASTQSGRGVRTERKQSCNNVMSSTKRVQSDSDGEKNIASGPTTNKDERKRYELFSRPTQPNRRSPGLPDSSVIEPSSDGLKWQRRKAVIPTEKGADVTFYGDIWGICEERVKKVCSEYCLLPPGRRHLLDAAVNLVFSSLCYDALKCLVDNDDLEHWIVGLKPHLHGPQPWMLTRKFIIQSVDAMLEADEIDWLTSDSRKEELLGKQIPIIKRFLLSWKSKLESKSQSAVLEKYANSVWRRFTLDHFAGGDVNVLHKLNESYVHVVAAKLEQKKMCPAVPGKANTSSGASSQIISHLGTGVLTKLKEMRFEVVPFAKDLDEVKEAVLGRIQMNFVRLGGVHVSKSLVRSILDDLEVDGNYLSMRNELWKVRVRMSGLDSRSKQQLIPGYVGNDDSCSEEEGICAEDKPASPEHSTQHKTAVKESLASDQEASDEEDENGRRFSSAREIGARVYAEFTNGDYYWGNIVRINESRKNHDKKYTVHFEDGDILESIPSTNIYTEKEFIKIFEQTPPEAAIVSSRDRRRSLRESKQSEKKGKGRSERKGRNQWQQKKERPQAKPRELDRKRTCERVEEAEAVKKRRRAQTDSSTEPEKENQIRPLDKKFQVVPPRKILYNMGEGCLTPREIRKYKCKRCSLCLKRDCGQCSTCLRNRSIQKGSSKGGKEVCLRKMCSRIPIAKRALPAVGFSPGWVFIIEEPKSTFRSIDAVSTSPGLTIFAPDSRKFKSVENAALHDGSATNDIETICQQFCAHIGASSYQSDPDHFLVGKGFCYEWISIEGRRRVLFGTIARCVKDTNEAGDTHFVVEYCDESMSLLNAISNGFGRNIPPSDEIMSAAAWGGCVAFERKTHIRRGPGSVVKSIDRTIPCESWVTPDVREEIMPLPGKKGLPEMLVSFRGYKLAFSVKESSVQGAGLGVFCRCTSLTNNASSRGSGSNGKEPFDLKAGEMLDLGVYAPFRDEDKKHRTVFHLKNYIFSMSCEEWCFNSPDAEYQYDITDDKSGNVHDIARSHIMTFVNECGPESSPNVYARLDPEGCVHYLMGVAYHGVWNDFEVAMKQLGLKAGGKEIELFVDYGEAYENVRVRKGYSSLSEQQQMERRQSMPQYEKAFVLEIAQYSKDDLVRTVEFLLQRFCPEKGEQISGMVRDRALEVSWRLRAQVQVLQCDSTGQNSTRSSDPDLEHLLVSLDNLNERLCALPCDRQPPDDHGRSFVSLVDEENVATMKRGHAQSENGESDTSYEYAPSDSSSEGSVE</sequence>
<feature type="region of interest" description="Disordered" evidence="4">
    <location>
        <begin position="680"/>
        <end position="767"/>
    </location>
</feature>
<dbReference type="GO" id="GO:0008270">
    <property type="term" value="F:zinc ion binding"/>
    <property type="evidence" value="ECO:0007669"/>
    <property type="project" value="UniProtKB-KW"/>
</dbReference>
<dbReference type="InterPro" id="IPR036034">
    <property type="entry name" value="PDZ_sf"/>
</dbReference>
<dbReference type="PROSITE" id="PS51058">
    <property type="entry name" value="ZF_CXXC"/>
    <property type="match status" value="1"/>
</dbReference>
<dbReference type="EMBL" id="HBKQ01049051">
    <property type="protein sequence ID" value="CAE2274261.1"/>
    <property type="molecule type" value="Transcribed_RNA"/>
</dbReference>
<dbReference type="Gene3D" id="2.30.42.10">
    <property type="match status" value="1"/>
</dbReference>
<feature type="compositionally biased region" description="Polar residues" evidence="4">
    <location>
        <begin position="113"/>
        <end position="126"/>
    </location>
</feature>
<dbReference type="Gene3D" id="2.30.30.140">
    <property type="match status" value="1"/>
</dbReference>
<gene>
    <name evidence="7" type="ORF">OAUR00152_LOCUS33893</name>
</gene>
<evidence type="ECO:0000259" key="5">
    <source>
        <dbReference type="PROSITE" id="PS50106"/>
    </source>
</evidence>
<dbReference type="SUPFAM" id="SSF50156">
    <property type="entry name" value="PDZ domain-like"/>
    <property type="match status" value="1"/>
</dbReference>